<protein>
    <recommendedName>
        <fullName evidence="3">4a-hydroxytetrahydrobiopterin dehydratase</fullName>
        <ecNumber evidence="3">4.2.1.96</ecNumber>
    </recommendedName>
</protein>
<organism evidence="5 6">
    <name type="scientific">Euplotes crassus</name>
    <dbReference type="NCBI Taxonomy" id="5936"/>
    <lineage>
        <taxon>Eukaryota</taxon>
        <taxon>Sar</taxon>
        <taxon>Alveolata</taxon>
        <taxon>Ciliophora</taxon>
        <taxon>Intramacronucleata</taxon>
        <taxon>Spirotrichea</taxon>
        <taxon>Hypotrichia</taxon>
        <taxon>Euplotida</taxon>
        <taxon>Euplotidae</taxon>
        <taxon>Moneuplotes</taxon>
    </lineage>
</organism>
<dbReference type="Proteomes" id="UP001295684">
    <property type="component" value="Unassembled WGS sequence"/>
</dbReference>
<keyword evidence="6" id="KW-1185">Reference proteome</keyword>
<dbReference type="EC" id="4.2.1.96" evidence="3"/>
<dbReference type="Pfam" id="PF01329">
    <property type="entry name" value="Pterin_4a"/>
    <property type="match status" value="1"/>
</dbReference>
<dbReference type="SUPFAM" id="SSF55248">
    <property type="entry name" value="PCD-like"/>
    <property type="match status" value="1"/>
</dbReference>
<keyword evidence="4" id="KW-0456">Lyase</keyword>
<dbReference type="GO" id="GO:0006729">
    <property type="term" value="P:tetrahydrobiopterin biosynthetic process"/>
    <property type="evidence" value="ECO:0007669"/>
    <property type="project" value="InterPro"/>
</dbReference>
<evidence type="ECO:0000256" key="1">
    <source>
        <dbReference type="ARBA" id="ARBA00001554"/>
    </source>
</evidence>
<comment type="caution">
    <text evidence="5">The sequence shown here is derived from an EMBL/GenBank/DDBJ whole genome shotgun (WGS) entry which is preliminary data.</text>
</comment>
<evidence type="ECO:0000313" key="6">
    <source>
        <dbReference type="Proteomes" id="UP001295684"/>
    </source>
</evidence>
<evidence type="ECO:0000256" key="2">
    <source>
        <dbReference type="ARBA" id="ARBA00006472"/>
    </source>
</evidence>
<comment type="similarity">
    <text evidence="2">Belongs to the pterin-4-alpha-carbinolamine dehydratase family.</text>
</comment>
<dbReference type="AlphaFoldDB" id="A0AAD1XZW5"/>
<accession>A0AAD1XZW5</accession>
<dbReference type="InterPro" id="IPR036428">
    <property type="entry name" value="PCD_sf"/>
</dbReference>
<dbReference type="GO" id="GO:0008124">
    <property type="term" value="F:4-alpha-hydroxytetrahydrobiopterin dehydratase activity"/>
    <property type="evidence" value="ECO:0007669"/>
    <property type="project" value="UniProtKB-EC"/>
</dbReference>
<comment type="catalytic activity">
    <reaction evidence="1">
        <text>(4aS,6R)-4a-hydroxy-L-erythro-5,6,7,8-tetrahydrobiopterin = (6R)-L-erythro-6,7-dihydrobiopterin + H2O</text>
        <dbReference type="Rhea" id="RHEA:11920"/>
        <dbReference type="ChEBI" id="CHEBI:15377"/>
        <dbReference type="ChEBI" id="CHEBI:15642"/>
        <dbReference type="ChEBI" id="CHEBI:43120"/>
        <dbReference type="EC" id="4.2.1.96"/>
    </reaction>
</comment>
<reference evidence="5" key="1">
    <citation type="submission" date="2023-07" db="EMBL/GenBank/DDBJ databases">
        <authorList>
            <consortium name="AG Swart"/>
            <person name="Singh M."/>
            <person name="Singh A."/>
            <person name="Seah K."/>
            <person name="Emmerich C."/>
        </authorList>
    </citation>
    <scope>NUCLEOTIDE SEQUENCE</scope>
    <source>
        <strain evidence="5">DP1</strain>
    </source>
</reference>
<evidence type="ECO:0000256" key="3">
    <source>
        <dbReference type="ARBA" id="ARBA00013252"/>
    </source>
</evidence>
<gene>
    <name evidence="5" type="ORF">ECRASSUSDP1_LOCUS23546</name>
</gene>
<dbReference type="EMBL" id="CAMPGE010024224">
    <property type="protein sequence ID" value="CAI2382079.1"/>
    <property type="molecule type" value="Genomic_DNA"/>
</dbReference>
<name>A0AAD1XZW5_EUPCR</name>
<proteinExistence type="inferred from homology"/>
<evidence type="ECO:0000256" key="4">
    <source>
        <dbReference type="ARBA" id="ARBA00023239"/>
    </source>
</evidence>
<sequence>MLASHLKKIRADRVLSTAAKSAAVENLAGEWNLDEENTLTKEFLFPTYEGANNFLLRFNDYCSKINRKPQWRNVYNTVTVSLQDNEFDDVTTKELEVARYLDEVYDVTLNFDELVENPEFHASEVLIDKPKRVLLLDY</sequence>
<evidence type="ECO:0000313" key="5">
    <source>
        <dbReference type="EMBL" id="CAI2382079.1"/>
    </source>
</evidence>
<dbReference type="InterPro" id="IPR001533">
    <property type="entry name" value="Pterin_deHydtase"/>
</dbReference>
<dbReference type="Gene3D" id="3.30.1360.20">
    <property type="entry name" value="Transcriptional coactivator/pterin dehydratase"/>
    <property type="match status" value="1"/>
</dbReference>